<dbReference type="GO" id="GO:0000224">
    <property type="term" value="F:peptide-N4-(N-acetyl-beta-glucosaminyl)asparagine amidase activity"/>
    <property type="evidence" value="ECO:0007669"/>
    <property type="project" value="TreeGrafter"/>
</dbReference>
<dbReference type="CAZy" id="GH92">
    <property type="family name" value="Glycoside Hydrolase Family 92"/>
</dbReference>
<dbReference type="InterPro" id="IPR006311">
    <property type="entry name" value="TAT_signal"/>
</dbReference>
<dbReference type="InterPro" id="IPR012939">
    <property type="entry name" value="Glyco_hydro_92"/>
</dbReference>
<dbReference type="eggNOG" id="COG3537">
    <property type="taxonomic scope" value="Bacteria"/>
</dbReference>
<gene>
    <name evidence="4" type="ordered locus">ACP_0010</name>
</gene>
<dbReference type="Proteomes" id="UP000002207">
    <property type="component" value="Chromosome"/>
</dbReference>
<dbReference type="HOGENOM" id="CLU_003690_2_2_0"/>
<dbReference type="Gene3D" id="1.20.1610.10">
    <property type="entry name" value="alpha-1,2-mannosidases domains"/>
    <property type="match status" value="1"/>
</dbReference>
<dbReference type="NCBIfam" id="TIGR01180">
    <property type="entry name" value="aman2_put"/>
    <property type="match status" value="1"/>
</dbReference>
<evidence type="ECO:0000259" key="3">
    <source>
        <dbReference type="Pfam" id="PF17678"/>
    </source>
</evidence>
<dbReference type="SUPFAM" id="SSF48208">
    <property type="entry name" value="Six-hairpin glycosidases"/>
    <property type="match status" value="1"/>
</dbReference>
<dbReference type="PROSITE" id="PS51318">
    <property type="entry name" value="TAT"/>
    <property type="match status" value="1"/>
</dbReference>
<evidence type="ECO:0000256" key="1">
    <source>
        <dbReference type="SAM" id="MobiDB-lite"/>
    </source>
</evidence>
<dbReference type="InterPro" id="IPR005887">
    <property type="entry name" value="GH92_a_mannosidase_put"/>
</dbReference>
<protein>
    <submittedName>
        <fullName evidence="4">Putative alpha-1,2-mannosidase</fullName>
    </submittedName>
</protein>
<dbReference type="InterPro" id="IPR008928">
    <property type="entry name" value="6-hairpin_glycosidase_sf"/>
</dbReference>
<keyword evidence="5" id="KW-1185">Reference proteome</keyword>
<dbReference type="InParanoid" id="C1F7W7"/>
<dbReference type="PANTHER" id="PTHR12143">
    <property type="entry name" value="PEPTIDE N-GLYCANASE PNGASE -RELATED"/>
    <property type="match status" value="1"/>
</dbReference>
<dbReference type="Pfam" id="PF07971">
    <property type="entry name" value="Glyco_hydro_92"/>
    <property type="match status" value="1"/>
</dbReference>
<dbReference type="InterPro" id="IPR019546">
    <property type="entry name" value="TAT_signal_bac_arc"/>
</dbReference>
<sequence>MKQRAIQRRDFLKACAAAAAASAIPAYGLRWNSAHALLMPATKAAGEMQDVLPMIGTGWHGHMFPGAVMPFGMVQLSPDTSGMPEPKWNGKWDITGWDHCSGYHYTDNVVQGFSHTHLQGTGASDLGDVLLMPMVKGRNWSWNSGTPAQQAEAQIEALGENSGWVMNAGERGYWSFFSHDEEEARPGYYRVHLKTPDVRAELTATTRCGMHRYHYPATGVHGLMLDLVHGIGCEVYAAELHVESTTRVRGVRSTHGWAADKQVYFVAEFSRPFASVEVRVDGKEQSLQAGDHVAGKQVQAIFTQADSADALVVRVGISATSMEGAAKNLAAEIPHFDFDRQRGEAGKAWNDALQVLQADCPTPAMQQTFDTAMYHGLVAPATFNDVDGAYRGQDHKNYPNPGFTKYTTLSIWDIYRGEFPFIMLMQPHRVRDIIETLLADYRQLNQNSLPVWPLWGNETWCMTGFHVVGMIVGAYARGFRDFDVDAAYAAMRDTALVGAKANGNFELQQQFRKLGYVASGGRNQSVSRTLDFSYDYWCVGAMAELLGKKDDAAMFYKLGQNYRNIFDPASGFMRGKTEEGAWHEPFRPDEEYWQDYTESDAWQATFNVMQDVQGLIGLYGGNDAFIAKLDALFAAPSNILNSPPDISGMVGQDAQGNEPSNHIPYLYSFAGAPWKTQERVRQVAALYNNTPAGVPGNDDCGQISSWFAFAAMGFYPVNAVTGVYVIGSPMVERAVLRNPKSGTTFTVVTENNSERNLYIQSAEWNGKPLTRCWITHEQILAGGELRFRMGSQPNKRWGSAPEDRPPSGLVHTKQM</sequence>
<dbReference type="GO" id="GO:0005975">
    <property type="term" value="P:carbohydrate metabolic process"/>
    <property type="evidence" value="ECO:0007669"/>
    <property type="project" value="InterPro"/>
</dbReference>
<evidence type="ECO:0000313" key="5">
    <source>
        <dbReference type="Proteomes" id="UP000002207"/>
    </source>
</evidence>
<dbReference type="InterPro" id="IPR014718">
    <property type="entry name" value="GH-type_carb-bd"/>
</dbReference>
<feature type="region of interest" description="Disordered" evidence="1">
    <location>
        <begin position="791"/>
        <end position="815"/>
    </location>
</feature>
<name>C1F7W7_ACIC5</name>
<dbReference type="AlphaFoldDB" id="C1F7W7"/>
<dbReference type="InterPro" id="IPR041371">
    <property type="entry name" value="GH92_N"/>
</dbReference>
<dbReference type="Gene3D" id="3.30.2080.10">
    <property type="entry name" value="GH92 mannosidase domain"/>
    <property type="match status" value="1"/>
</dbReference>
<feature type="domain" description="Glycosyl hydrolase family 92 N-terminal" evidence="3">
    <location>
        <begin position="51"/>
        <end position="318"/>
    </location>
</feature>
<dbReference type="NCBIfam" id="TIGR01409">
    <property type="entry name" value="TAT_signal_seq"/>
    <property type="match status" value="1"/>
</dbReference>
<dbReference type="Gene3D" id="2.70.98.10">
    <property type="match status" value="1"/>
</dbReference>
<dbReference type="GO" id="GO:0005829">
    <property type="term" value="C:cytosol"/>
    <property type="evidence" value="ECO:0007669"/>
    <property type="project" value="TreeGrafter"/>
</dbReference>
<dbReference type="FunFam" id="3.30.2080.10:FF:000001">
    <property type="entry name" value="Alpha-1,2-mannosidase subfamily"/>
    <property type="match status" value="1"/>
</dbReference>
<accession>C1F7W7</accession>
<dbReference type="Pfam" id="PF17678">
    <property type="entry name" value="Glyco_hydro_92N"/>
    <property type="match status" value="1"/>
</dbReference>
<evidence type="ECO:0000313" key="4">
    <source>
        <dbReference type="EMBL" id="ACO31778.1"/>
    </source>
</evidence>
<evidence type="ECO:0000259" key="2">
    <source>
        <dbReference type="Pfam" id="PF07971"/>
    </source>
</evidence>
<dbReference type="Gene3D" id="1.20.1050.60">
    <property type="entry name" value="alpha-1,2-mannosidase"/>
    <property type="match status" value="1"/>
</dbReference>
<dbReference type="GO" id="GO:0006516">
    <property type="term" value="P:glycoprotein catabolic process"/>
    <property type="evidence" value="ECO:0007669"/>
    <property type="project" value="TreeGrafter"/>
</dbReference>
<reference evidence="4 5" key="1">
    <citation type="journal article" date="2009" name="Appl. Environ. Microbiol.">
        <title>Three genomes from the phylum Acidobacteria provide insight into the lifestyles of these microorganisms in soils.</title>
        <authorList>
            <person name="Ward N.L."/>
            <person name="Challacombe J.F."/>
            <person name="Janssen P.H."/>
            <person name="Henrissat B."/>
            <person name="Coutinho P.M."/>
            <person name="Wu M."/>
            <person name="Xie G."/>
            <person name="Haft D.H."/>
            <person name="Sait M."/>
            <person name="Badger J."/>
            <person name="Barabote R.D."/>
            <person name="Bradley B."/>
            <person name="Brettin T.S."/>
            <person name="Brinkac L.M."/>
            <person name="Bruce D."/>
            <person name="Creasy T."/>
            <person name="Daugherty S.C."/>
            <person name="Davidsen T.M."/>
            <person name="DeBoy R.T."/>
            <person name="Detter J.C."/>
            <person name="Dodson R.J."/>
            <person name="Durkin A.S."/>
            <person name="Ganapathy A."/>
            <person name="Gwinn-Giglio M."/>
            <person name="Han C.S."/>
            <person name="Khouri H."/>
            <person name="Kiss H."/>
            <person name="Kothari S.P."/>
            <person name="Madupu R."/>
            <person name="Nelson K.E."/>
            <person name="Nelson W.C."/>
            <person name="Paulsen I."/>
            <person name="Penn K."/>
            <person name="Ren Q."/>
            <person name="Rosovitz M.J."/>
            <person name="Selengut J.D."/>
            <person name="Shrivastava S."/>
            <person name="Sullivan S.A."/>
            <person name="Tapia R."/>
            <person name="Thompson L.S."/>
            <person name="Watkins K.L."/>
            <person name="Yang Q."/>
            <person name="Yu C."/>
            <person name="Zafar N."/>
            <person name="Zhou L."/>
            <person name="Kuske C.R."/>
        </authorList>
    </citation>
    <scope>NUCLEOTIDE SEQUENCE [LARGE SCALE GENOMIC DNA]</scope>
    <source>
        <strain evidence="5">ATCC 51196 / DSM 11244 / BCRC 80197 / JCM 7670 / NBRC 15755 / NCIMB 13165 / 161</strain>
    </source>
</reference>
<dbReference type="InterPro" id="IPR050883">
    <property type="entry name" value="PNGase"/>
</dbReference>
<organism evidence="4 5">
    <name type="scientific">Acidobacterium capsulatum (strain ATCC 51196 / DSM 11244 / BCRC 80197 / JCM 7670 / NBRC 15755 / NCIMB 13165 / 161)</name>
    <dbReference type="NCBI Taxonomy" id="240015"/>
    <lineage>
        <taxon>Bacteria</taxon>
        <taxon>Pseudomonadati</taxon>
        <taxon>Acidobacteriota</taxon>
        <taxon>Terriglobia</taxon>
        <taxon>Terriglobales</taxon>
        <taxon>Acidobacteriaceae</taxon>
        <taxon>Acidobacterium</taxon>
    </lineage>
</organism>
<feature type="domain" description="Glycosyl hydrolase family 92" evidence="2">
    <location>
        <begin position="324"/>
        <end position="791"/>
    </location>
</feature>
<dbReference type="EMBL" id="CP001472">
    <property type="protein sequence ID" value="ACO31778.1"/>
    <property type="molecule type" value="Genomic_DNA"/>
</dbReference>
<dbReference type="GO" id="GO:0030246">
    <property type="term" value="F:carbohydrate binding"/>
    <property type="evidence" value="ECO:0007669"/>
    <property type="project" value="InterPro"/>
</dbReference>
<dbReference type="PANTHER" id="PTHR12143:SF39">
    <property type="entry name" value="SECRETED PROTEIN"/>
    <property type="match status" value="1"/>
</dbReference>
<dbReference type="STRING" id="240015.ACP_0010"/>
<dbReference type="KEGG" id="aca:ACP_0010"/>
<proteinExistence type="predicted"/>